<name>L8Y254_9GAMM</name>
<proteinExistence type="predicted"/>
<gene>
    <name evidence="1" type="ORF">F387_00902</name>
</gene>
<dbReference type="OrthoDB" id="9887806at2"/>
<dbReference type="HOGENOM" id="CLU_2774937_0_0_6"/>
<evidence type="ECO:0000313" key="2">
    <source>
        <dbReference type="Proteomes" id="UP000011617"/>
    </source>
</evidence>
<dbReference type="AlphaFoldDB" id="L8Y254"/>
<sequence>MLDEQKIETLNTLAMSDDHFYAFGDPQDHPFNRTANAHLIFLLLPSSSFIECGDSLATMADANLSDNVL</sequence>
<reference evidence="1 2" key="1">
    <citation type="journal article" date="2013" name="Genome Announc.">
        <title>Complete Genome Sequence of Wohlfahrtiimonas chitiniclastica Strain SH04, Isolated from Chrysomya megacephala Collected from Pudong International Airport in China.</title>
        <authorList>
            <person name="Cao X.M."/>
            <person name="Chen T."/>
            <person name="Xu L.Z."/>
            <person name="Yao L.S."/>
            <person name="Qi J."/>
            <person name="Zhang X.L."/>
            <person name="Yan Q.L."/>
            <person name="Deng Y.H."/>
            <person name="Guo T.Y."/>
            <person name="Wang J."/>
            <person name="Hu K.X."/>
            <person name="Xu B.L."/>
        </authorList>
    </citation>
    <scope>NUCLEOTIDE SEQUENCE [LARGE SCALE GENOMIC DNA]</scope>
    <source>
        <strain evidence="1 2">SH04</strain>
    </source>
</reference>
<dbReference type="Proteomes" id="UP000011617">
    <property type="component" value="Unassembled WGS sequence"/>
</dbReference>
<dbReference type="PATRIC" id="fig|1261130.3.peg.62"/>
<accession>L8Y254</accession>
<evidence type="ECO:0000313" key="1">
    <source>
        <dbReference type="EMBL" id="ELV09010.1"/>
    </source>
</evidence>
<dbReference type="EMBL" id="AOBV01000001">
    <property type="protein sequence ID" value="ELV09010.1"/>
    <property type="molecule type" value="Genomic_DNA"/>
</dbReference>
<comment type="caution">
    <text evidence="1">The sequence shown here is derived from an EMBL/GenBank/DDBJ whole genome shotgun (WGS) entry which is preliminary data.</text>
</comment>
<keyword evidence="2" id="KW-1185">Reference proteome</keyword>
<organism evidence="1 2">
    <name type="scientific">Wohlfahrtiimonas chitiniclastica SH04</name>
    <dbReference type="NCBI Taxonomy" id="1261130"/>
    <lineage>
        <taxon>Bacteria</taxon>
        <taxon>Pseudomonadati</taxon>
        <taxon>Pseudomonadota</taxon>
        <taxon>Gammaproteobacteria</taxon>
        <taxon>Cardiobacteriales</taxon>
        <taxon>Ignatzschineriaceae</taxon>
        <taxon>Wohlfahrtiimonas</taxon>
    </lineage>
</organism>
<protein>
    <submittedName>
        <fullName evidence="1">Uncharacterized protein</fullName>
    </submittedName>
</protein>